<comment type="caution">
    <text evidence="1">The sequence shown here is derived from an EMBL/GenBank/DDBJ whole genome shotgun (WGS) entry which is preliminary data.</text>
</comment>
<organism evidence="1 2">
    <name type="scientific">Nelumbo nucifera</name>
    <name type="common">Sacred lotus</name>
    <dbReference type="NCBI Taxonomy" id="4432"/>
    <lineage>
        <taxon>Eukaryota</taxon>
        <taxon>Viridiplantae</taxon>
        <taxon>Streptophyta</taxon>
        <taxon>Embryophyta</taxon>
        <taxon>Tracheophyta</taxon>
        <taxon>Spermatophyta</taxon>
        <taxon>Magnoliopsida</taxon>
        <taxon>Proteales</taxon>
        <taxon>Nelumbonaceae</taxon>
        <taxon>Nelumbo</taxon>
    </lineage>
</organism>
<protein>
    <submittedName>
        <fullName evidence="1">Uncharacterized protein</fullName>
    </submittedName>
</protein>
<evidence type="ECO:0000313" key="2">
    <source>
        <dbReference type="Proteomes" id="UP000607653"/>
    </source>
</evidence>
<dbReference type="EMBL" id="DUZY01000007">
    <property type="protein sequence ID" value="DAD45016.1"/>
    <property type="molecule type" value="Genomic_DNA"/>
</dbReference>
<keyword evidence="2" id="KW-1185">Reference proteome</keyword>
<sequence>MEQEVYKTTEAKLRKCKSFCEHLEQDNGKILLFGISKTESP</sequence>
<accession>A0A822ZQ09</accession>
<dbReference type="AlphaFoldDB" id="A0A822ZQ09"/>
<name>A0A822ZQ09_NELNU</name>
<evidence type="ECO:0000313" key="1">
    <source>
        <dbReference type="EMBL" id="DAD45016.1"/>
    </source>
</evidence>
<dbReference type="Proteomes" id="UP000607653">
    <property type="component" value="Unassembled WGS sequence"/>
</dbReference>
<reference evidence="1 2" key="1">
    <citation type="journal article" date="2020" name="Mol. Biol. Evol.">
        <title>Distinct Expression and Methylation Patterns for Genes with Different Fates following a Single Whole-Genome Duplication in Flowering Plants.</title>
        <authorList>
            <person name="Shi T."/>
            <person name="Rahmani R.S."/>
            <person name="Gugger P.F."/>
            <person name="Wang M."/>
            <person name="Li H."/>
            <person name="Zhang Y."/>
            <person name="Li Z."/>
            <person name="Wang Q."/>
            <person name="Van de Peer Y."/>
            <person name="Marchal K."/>
            <person name="Chen J."/>
        </authorList>
    </citation>
    <scope>NUCLEOTIDE SEQUENCE [LARGE SCALE GENOMIC DNA]</scope>
    <source>
        <tissue evidence="1">Leaf</tissue>
    </source>
</reference>
<gene>
    <name evidence="1" type="ORF">HUJ06_003246</name>
</gene>
<proteinExistence type="predicted"/>